<feature type="region of interest" description="Disordered" evidence="1">
    <location>
        <begin position="421"/>
        <end position="450"/>
    </location>
</feature>
<proteinExistence type="predicted"/>
<feature type="compositionally biased region" description="Basic and acidic residues" evidence="1">
    <location>
        <begin position="335"/>
        <end position="344"/>
    </location>
</feature>
<evidence type="ECO:0000256" key="1">
    <source>
        <dbReference type="SAM" id="MobiDB-lite"/>
    </source>
</evidence>
<gene>
    <name evidence="2" type="ORF">H696_03427</name>
</gene>
<feature type="compositionally biased region" description="Low complexity" evidence="1">
    <location>
        <begin position="372"/>
        <end position="390"/>
    </location>
</feature>
<protein>
    <submittedName>
        <fullName evidence="2">Uncharacterized protein</fullName>
    </submittedName>
</protein>
<feature type="region of interest" description="Disordered" evidence="1">
    <location>
        <begin position="554"/>
        <end position="652"/>
    </location>
</feature>
<feature type="region of interest" description="Disordered" evidence="1">
    <location>
        <begin position="275"/>
        <end position="354"/>
    </location>
</feature>
<accession>A0A058Z8Z7</accession>
<keyword evidence="3" id="KW-1185">Reference proteome</keyword>
<reference evidence="2" key="1">
    <citation type="submission" date="2013-04" db="EMBL/GenBank/DDBJ databases">
        <title>The Genome Sequence of Fonticula alba ATCC 38817.</title>
        <authorList>
            <consortium name="The Broad Institute Genomics Platform"/>
            <person name="Russ C."/>
            <person name="Cuomo C."/>
            <person name="Burger G."/>
            <person name="Gray M.W."/>
            <person name="Holland P.W.H."/>
            <person name="King N."/>
            <person name="Lang F.B.F."/>
            <person name="Roger A.J."/>
            <person name="Ruiz-Trillo I."/>
            <person name="Brown M."/>
            <person name="Walker B."/>
            <person name="Young S."/>
            <person name="Zeng Q."/>
            <person name="Gargeya S."/>
            <person name="Fitzgerald M."/>
            <person name="Haas B."/>
            <person name="Abouelleil A."/>
            <person name="Allen A.W."/>
            <person name="Alvarado L."/>
            <person name="Arachchi H.M."/>
            <person name="Berlin A.M."/>
            <person name="Chapman S.B."/>
            <person name="Gainer-Dewar J."/>
            <person name="Goldberg J."/>
            <person name="Griggs A."/>
            <person name="Gujja S."/>
            <person name="Hansen M."/>
            <person name="Howarth C."/>
            <person name="Imamovic A."/>
            <person name="Ireland A."/>
            <person name="Larimer J."/>
            <person name="McCowan C."/>
            <person name="Murphy C."/>
            <person name="Pearson M."/>
            <person name="Poon T.W."/>
            <person name="Priest M."/>
            <person name="Roberts A."/>
            <person name="Saif S."/>
            <person name="Shea T."/>
            <person name="Sisk P."/>
            <person name="Sykes S."/>
            <person name="Wortman J."/>
            <person name="Nusbaum C."/>
            <person name="Birren B."/>
        </authorList>
    </citation>
    <scope>NUCLEOTIDE SEQUENCE [LARGE SCALE GENOMIC DNA]</scope>
    <source>
        <strain evidence="2">ATCC 38817</strain>
    </source>
</reference>
<dbReference type="EMBL" id="KB932205">
    <property type="protein sequence ID" value="KCV69962.1"/>
    <property type="molecule type" value="Genomic_DNA"/>
</dbReference>
<dbReference type="RefSeq" id="XP_009495568.1">
    <property type="nucleotide sequence ID" value="XM_009497293.1"/>
</dbReference>
<feature type="compositionally biased region" description="Low complexity" evidence="1">
    <location>
        <begin position="643"/>
        <end position="652"/>
    </location>
</feature>
<feature type="region of interest" description="Disordered" evidence="1">
    <location>
        <begin position="153"/>
        <end position="181"/>
    </location>
</feature>
<sequence length="652" mass="66939">MSQPFDLYTAPNYIEEGNIEANHISSAGILDFRAAQALVRAHLRSIGVVNATGLVQDEAYSGEAPHYSAGVLMDGTRLYYDFVPGPGTPNGPGILTTSVLLYHFRRVPSEAAVATIRRRAESSVALDEWRRGIYSRLARENFKLTIQQREQVHAHGHGYGSRPSSRAGSISPKRRPVVPQVDPRKLPPMVLTYEPTNLGVYLSRRWESAPSSGEMAFCIATDAFVQLARALRAEVIGSEAGAGGAPIVDPSGVSRSAGFLSAPAEQISLAQWQAGAGGPAASGPVVGARRVDSPSPVGSVSHAPGTHHGLRPDSPGGGMSRLTALRRKLAPWRSSDSRGFKHGGDSTTFHLGDPSSVQYHYAREEVPPGSEGAHPGAGADASGAGDGAQAKTPRILTPVSRMIHESVEASKPGPPLDVLARQTSPRGTASPPVSFAGPGPGPGASSAAVSASPGVHIAGVESATHLGRPAADSPALGYPGSGAGGGSAGHLAAGGFPPSSSEENLGLLGQPSRPITTEPRQMAGGQPEGSHDSLHALKASSSHDSFITKLASKLPRKLQGSRAKELAAEAGAGDVHGASAAEGKRSRFASPKVVIPPGQARPTGLPLKIYSSHTPSRAMWGGSDAGIPRANVRGGSPAGGSPSGPSTGGRQP</sequence>
<feature type="compositionally biased region" description="Gly residues" evidence="1">
    <location>
        <begin position="479"/>
        <end position="488"/>
    </location>
</feature>
<dbReference type="GeneID" id="20528152"/>
<evidence type="ECO:0000313" key="2">
    <source>
        <dbReference type="EMBL" id="KCV69962.1"/>
    </source>
</evidence>
<dbReference type="AlphaFoldDB" id="A0A058Z8Z7"/>
<evidence type="ECO:0000313" key="3">
    <source>
        <dbReference type="Proteomes" id="UP000030693"/>
    </source>
</evidence>
<feature type="region of interest" description="Disordered" evidence="1">
    <location>
        <begin position="463"/>
        <end position="534"/>
    </location>
</feature>
<name>A0A058Z8Z7_FONAL</name>
<dbReference type="Proteomes" id="UP000030693">
    <property type="component" value="Unassembled WGS sequence"/>
</dbReference>
<feature type="compositionally biased region" description="Low complexity" evidence="1">
    <location>
        <begin position="429"/>
        <end position="450"/>
    </location>
</feature>
<feature type="region of interest" description="Disordered" evidence="1">
    <location>
        <begin position="366"/>
        <end position="390"/>
    </location>
</feature>
<organism evidence="2">
    <name type="scientific">Fonticula alba</name>
    <name type="common">Slime mold</name>
    <dbReference type="NCBI Taxonomy" id="691883"/>
    <lineage>
        <taxon>Eukaryota</taxon>
        <taxon>Rotosphaerida</taxon>
        <taxon>Fonticulaceae</taxon>
        <taxon>Fonticula</taxon>
    </lineage>
</organism>